<sequence length="191" mass="21237">MEQTYLAEEESNPGLKHQESRTETTKRRLKALIAHHSVLQLFDAFSHSSPPPNTKPAFTDALLTVYVEARLPSEAAELCSLVRSDGNFVSLSAFNVFLESLVNANQFDKTLKIFYEAVDCGVRVDKFSYGKVIQSVVKLGDLEKGFELMNGMKKCGIRANGFVYNVLIGGLCKEGRVGMPRSCSMKCRTEM</sequence>
<comment type="similarity">
    <text evidence="1">Belongs to the PPR family. P subfamily.</text>
</comment>
<dbReference type="Gene3D" id="1.25.40.10">
    <property type="entry name" value="Tetratricopeptide repeat domain"/>
    <property type="match status" value="1"/>
</dbReference>
<evidence type="ECO:0000256" key="2">
    <source>
        <dbReference type="ARBA" id="ARBA00022737"/>
    </source>
</evidence>
<dbReference type="PANTHER" id="PTHR47941">
    <property type="entry name" value="PENTATRICOPEPTIDE REPEAT-CONTAINING PROTEIN 3, MITOCHONDRIAL"/>
    <property type="match status" value="1"/>
</dbReference>
<evidence type="ECO:0000256" key="1">
    <source>
        <dbReference type="ARBA" id="ARBA00007626"/>
    </source>
</evidence>
<evidence type="ECO:0000313" key="6">
    <source>
        <dbReference type="Proteomes" id="UP001190926"/>
    </source>
</evidence>
<dbReference type="Pfam" id="PF13041">
    <property type="entry name" value="PPR_2"/>
    <property type="match status" value="1"/>
</dbReference>
<evidence type="ECO:0000256" key="4">
    <source>
        <dbReference type="SAM" id="MobiDB-lite"/>
    </source>
</evidence>
<proteinExistence type="inferred from homology"/>
<protein>
    <recommendedName>
        <fullName evidence="7">Pentatricopeptide repeat-containing protein</fullName>
    </recommendedName>
</protein>
<name>A0AAD4JEE8_PERFH</name>
<dbReference type="AlphaFoldDB" id="A0AAD4JEE8"/>
<evidence type="ECO:0000313" key="5">
    <source>
        <dbReference type="EMBL" id="KAH6832207.1"/>
    </source>
</evidence>
<evidence type="ECO:0000256" key="3">
    <source>
        <dbReference type="PROSITE-ProRule" id="PRU00708"/>
    </source>
</evidence>
<feature type="region of interest" description="Disordered" evidence="4">
    <location>
        <begin position="1"/>
        <end position="22"/>
    </location>
</feature>
<keyword evidence="2" id="KW-0677">Repeat</keyword>
<comment type="caution">
    <text evidence="5">The sequence shown here is derived from an EMBL/GenBank/DDBJ whole genome shotgun (WGS) entry which is preliminary data.</text>
</comment>
<dbReference type="EMBL" id="SDAM02000072">
    <property type="protein sequence ID" value="KAH6832207.1"/>
    <property type="molecule type" value="Genomic_DNA"/>
</dbReference>
<feature type="repeat" description="PPR" evidence="3">
    <location>
        <begin position="125"/>
        <end position="159"/>
    </location>
</feature>
<dbReference type="InterPro" id="IPR002885">
    <property type="entry name" value="PPR_rpt"/>
</dbReference>
<dbReference type="PROSITE" id="PS51375">
    <property type="entry name" value="PPR"/>
    <property type="match status" value="1"/>
</dbReference>
<keyword evidence="6" id="KW-1185">Reference proteome</keyword>
<accession>A0AAD4JEE8</accession>
<organism evidence="5 6">
    <name type="scientific">Perilla frutescens var. hirtella</name>
    <name type="common">Perilla citriodora</name>
    <name type="synonym">Perilla setoyensis</name>
    <dbReference type="NCBI Taxonomy" id="608512"/>
    <lineage>
        <taxon>Eukaryota</taxon>
        <taxon>Viridiplantae</taxon>
        <taxon>Streptophyta</taxon>
        <taxon>Embryophyta</taxon>
        <taxon>Tracheophyta</taxon>
        <taxon>Spermatophyta</taxon>
        <taxon>Magnoliopsida</taxon>
        <taxon>eudicotyledons</taxon>
        <taxon>Gunneridae</taxon>
        <taxon>Pentapetalae</taxon>
        <taxon>asterids</taxon>
        <taxon>lamiids</taxon>
        <taxon>Lamiales</taxon>
        <taxon>Lamiaceae</taxon>
        <taxon>Nepetoideae</taxon>
        <taxon>Elsholtzieae</taxon>
        <taxon>Perilla</taxon>
    </lineage>
</organism>
<dbReference type="InterPro" id="IPR011990">
    <property type="entry name" value="TPR-like_helical_dom_sf"/>
</dbReference>
<dbReference type="NCBIfam" id="TIGR00756">
    <property type="entry name" value="PPR"/>
    <property type="match status" value="2"/>
</dbReference>
<dbReference type="Proteomes" id="UP001190926">
    <property type="component" value="Unassembled WGS sequence"/>
</dbReference>
<gene>
    <name evidence="5" type="ORF">C2S53_005556</name>
</gene>
<reference evidence="5 6" key="1">
    <citation type="journal article" date="2021" name="Nat. Commun.">
        <title>Incipient diploidization of the medicinal plant Perilla within 10,000 years.</title>
        <authorList>
            <person name="Zhang Y."/>
            <person name="Shen Q."/>
            <person name="Leng L."/>
            <person name="Zhang D."/>
            <person name="Chen S."/>
            <person name="Shi Y."/>
            <person name="Ning Z."/>
            <person name="Chen S."/>
        </authorList>
    </citation>
    <scope>NUCLEOTIDE SEQUENCE [LARGE SCALE GENOMIC DNA]</scope>
    <source>
        <strain evidence="6">cv. PC099</strain>
    </source>
</reference>
<evidence type="ECO:0008006" key="7">
    <source>
        <dbReference type="Google" id="ProtNLM"/>
    </source>
</evidence>